<name>A0A6H0XVE6_9PEZI</name>
<evidence type="ECO:0000256" key="1">
    <source>
        <dbReference type="ARBA" id="ARBA00043996"/>
    </source>
</evidence>
<feature type="chain" id="PRO_5026301001" description="Fungal lipase-type domain-containing protein" evidence="4">
    <location>
        <begin position="20"/>
        <end position="306"/>
    </location>
</feature>
<dbReference type="GO" id="GO:0006629">
    <property type="term" value="P:lipid metabolic process"/>
    <property type="evidence" value="ECO:0007669"/>
    <property type="project" value="InterPro"/>
</dbReference>
<evidence type="ECO:0000259" key="5">
    <source>
        <dbReference type="Pfam" id="PF01764"/>
    </source>
</evidence>
<dbReference type="InterPro" id="IPR002921">
    <property type="entry name" value="Fungal_lipase-type"/>
</dbReference>
<evidence type="ECO:0000256" key="4">
    <source>
        <dbReference type="SAM" id="SignalP"/>
    </source>
</evidence>
<evidence type="ECO:0000256" key="3">
    <source>
        <dbReference type="ARBA" id="ARBA00048461"/>
    </source>
</evidence>
<keyword evidence="4" id="KW-0732">Signal</keyword>
<accession>A0A6H0XVE6</accession>
<feature type="signal peptide" evidence="4">
    <location>
        <begin position="1"/>
        <end position="19"/>
    </location>
</feature>
<sequence length="306" mass="31952">MRAVATLIAVTATVQQVLAQGSAISASTYNNIIQYTRFARASYAATCATPPNGSVVLNYFTDSATSSSATLFQWDAGKQIVLSFRGTAVPANWNTDLDFPLTALTGTSCSGCQVHEGFQKLHNALAPAAISAVKAAVAKTGYSFVLTGHSLGGALASIATASFGASGIKIAATYTYGEPRNGNSQFGSYALGFVGLANYYRVTHSNDGVPSIPPSAIGFSHHGNEYWEKNSGFNNTQASTVMCASVLNQEPLVGKLSAFETSADINQFCNLGTSSGDNPINYAHVSYSNDVIGNVLHIHDCGASYP</sequence>
<organism evidence="6 7">
    <name type="scientific">Peltaster fructicola</name>
    <dbReference type="NCBI Taxonomy" id="286661"/>
    <lineage>
        <taxon>Eukaryota</taxon>
        <taxon>Fungi</taxon>
        <taxon>Dikarya</taxon>
        <taxon>Ascomycota</taxon>
        <taxon>Pezizomycotina</taxon>
        <taxon>Dothideomycetes</taxon>
        <taxon>Dothideomycetes incertae sedis</taxon>
        <taxon>Peltaster</taxon>
    </lineage>
</organism>
<evidence type="ECO:0000313" key="7">
    <source>
        <dbReference type="Proteomes" id="UP000503462"/>
    </source>
</evidence>
<comment type="similarity">
    <text evidence="1">Belongs to the AB hydrolase superfamily. Lipase family. Class 3 subfamily.</text>
</comment>
<feature type="domain" description="Fungal lipase-type" evidence="5">
    <location>
        <begin position="81"/>
        <end position="214"/>
    </location>
</feature>
<dbReference type="OrthoDB" id="426718at2759"/>
<dbReference type="PANTHER" id="PTHR45856:SF11">
    <property type="entry name" value="FUNGAL LIPASE-LIKE DOMAIN-CONTAINING PROTEIN"/>
    <property type="match status" value="1"/>
</dbReference>
<dbReference type="PANTHER" id="PTHR45856">
    <property type="entry name" value="ALPHA/BETA-HYDROLASES SUPERFAMILY PROTEIN"/>
    <property type="match status" value="1"/>
</dbReference>
<evidence type="ECO:0000313" key="6">
    <source>
        <dbReference type="EMBL" id="QIW98419.1"/>
    </source>
</evidence>
<comment type="catalytic activity">
    <reaction evidence="3">
        <text>a monoacylglycerol + H2O = glycerol + a fatty acid + H(+)</text>
        <dbReference type="Rhea" id="RHEA:15245"/>
        <dbReference type="ChEBI" id="CHEBI:15377"/>
        <dbReference type="ChEBI" id="CHEBI:15378"/>
        <dbReference type="ChEBI" id="CHEBI:17408"/>
        <dbReference type="ChEBI" id="CHEBI:17754"/>
        <dbReference type="ChEBI" id="CHEBI:28868"/>
    </reaction>
</comment>
<comment type="catalytic activity">
    <reaction evidence="2">
        <text>a diacylglycerol + H2O = a monoacylglycerol + a fatty acid + H(+)</text>
        <dbReference type="Rhea" id="RHEA:32731"/>
        <dbReference type="ChEBI" id="CHEBI:15377"/>
        <dbReference type="ChEBI" id="CHEBI:15378"/>
        <dbReference type="ChEBI" id="CHEBI:17408"/>
        <dbReference type="ChEBI" id="CHEBI:18035"/>
        <dbReference type="ChEBI" id="CHEBI:28868"/>
    </reaction>
</comment>
<dbReference type="Gene3D" id="3.40.50.1820">
    <property type="entry name" value="alpha/beta hydrolase"/>
    <property type="match status" value="1"/>
</dbReference>
<keyword evidence="7" id="KW-1185">Reference proteome</keyword>
<reference evidence="6 7" key="1">
    <citation type="journal article" date="2016" name="Sci. Rep.">
        <title>Peltaster fructicola genome reveals evolution from an invasive phytopathogen to an ectophytic parasite.</title>
        <authorList>
            <person name="Xu C."/>
            <person name="Chen H."/>
            <person name="Gleason M.L."/>
            <person name="Xu J.R."/>
            <person name="Liu H."/>
            <person name="Zhang R."/>
            <person name="Sun G."/>
        </authorList>
    </citation>
    <scope>NUCLEOTIDE SEQUENCE [LARGE SCALE GENOMIC DNA]</scope>
    <source>
        <strain evidence="6 7">LNHT1506</strain>
    </source>
</reference>
<dbReference type="Proteomes" id="UP000503462">
    <property type="component" value="Chromosome 3"/>
</dbReference>
<evidence type="ECO:0000256" key="2">
    <source>
        <dbReference type="ARBA" id="ARBA00047591"/>
    </source>
</evidence>
<dbReference type="InterPro" id="IPR051218">
    <property type="entry name" value="Sec_MonoDiacylglyc_Lipase"/>
</dbReference>
<dbReference type="AlphaFoldDB" id="A0A6H0XVE6"/>
<proteinExistence type="inferred from homology"/>
<protein>
    <recommendedName>
        <fullName evidence="5">Fungal lipase-type domain-containing protein</fullName>
    </recommendedName>
</protein>
<dbReference type="InterPro" id="IPR029058">
    <property type="entry name" value="AB_hydrolase_fold"/>
</dbReference>
<dbReference type="EMBL" id="CP051141">
    <property type="protein sequence ID" value="QIW98419.1"/>
    <property type="molecule type" value="Genomic_DNA"/>
</dbReference>
<dbReference type="Pfam" id="PF01764">
    <property type="entry name" value="Lipase_3"/>
    <property type="match status" value="1"/>
</dbReference>
<dbReference type="SUPFAM" id="SSF53474">
    <property type="entry name" value="alpha/beta-Hydrolases"/>
    <property type="match status" value="1"/>
</dbReference>
<gene>
    <name evidence="6" type="ORF">AMS68_003937</name>
</gene>
<dbReference type="CDD" id="cd00519">
    <property type="entry name" value="Lipase_3"/>
    <property type="match status" value="1"/>
</dbReference>